<dbReference type="Pfam" id="PF10744">
    <property type="entry name" value="Med1"/>
    <property type="match status" value="1"/>
</dbReference>
<dbReference type="PANTHER" id="PTHR35041:SF4">
    <property type="entry name" value="MEDIATOR OF RNA POLYMERASE II TRANSCRIPTION SUBUNIT 1"/>
    <property type="match status" value="1"/>
</dbReference>
<comment type="similarity">
    <text evidence="2 7">Belongs to the Mediator complex subunit 1 family.</text>
</comment>
<dbReference type="GeneID" id="66118485"/>
<comment type="function">
    <text evidence="7">Component of the Mediator complex, a coactivator involved in the regulated transcription of nearly all RNA polymerase II-dependent genes. Mediator functions as a bridge to convey information from gene-specific regulatory proteins to the basal RNA polymerase II transcription machinery. Mediator is recruited to promoters by direct interactions with regulatory proteins and serves as a scaffold for the assembly of a functional preinitiation complex with RNA polymerase II and the general transcription factors.</text>
</comment>
<protein>
    <recommendedName>
        <fullName evidence="7">Mediator of RNA polymerase II transcription subunit 1</fullName>
    </recommendedName>
    <alternativeName>
        <fullName evidence="7">Mediator complex subunit 1</fullName>
    </alternativeName>
</protein>
<keyword evidence="3 7" id="KW-0805">Transcription regulation</keyword>
<evidence type="ECO:0000259" key="8">
    <source>
        <dbReference type="Pfam" id="PF10744"/>
    </source>
</evidence>
<feature type="domain" description="Mediator complex subunit Med1" evidence="8">
    <location>
        <begin position="9"/>
        <end position="437"/>
    </location>
</feature>
<evidence type="ECO:0000256" key="7">
    <source>
        <dbReference type="RuleBase" id="RU364059"/>
    </source>
</evidence>
<evidence type="ECO:0000256" key="5">
    <source>
        <dbReference type="ARBA" id="ARBA00023163"/>
    </source>
</evidence>
<sequence length="606" mass="69357">MTQIKDQIDQSIALLYDYADKYNTSVQMIQKLTQLLRLETFIDKHAHSVNSSIHKLPYQRLTIAGSLILLDIDFIEDSKILSVSLSLANHTSEENEGESEFGNGGMEASFKSSVGGENIEVQFFNKTCTVESVLVGNEQEMINIVNVNFAKNDASFLNSSLETILYNNLVEKKLGYFPRNLKHLSLMDTLSHENVDLFLYFDNILLIFYLIYAIELQQYQKKENSGVYFFTKGYINSIGRATLNSANELGIFVDYWRDFRFINRQTELQPQSLAPRGQCYNYCLEVRDSNTTNINYLSNLKDEIWKFSNQTFQFSFDGDSYLTNANNGNATVSIPSNGRNENWCLWVVFNYPVPIPAYLLEYLAFEDYQLESSNDENEIRLNGKFNYVDGYKFEFISNLPELNVPFVKAIRLNALRDLNTLVPILRNTLVLRNVLDTFKQQQCITEDIHMDKDTVDSNSIEFSPEYKAKLKQSLKLSSHVTDEELMALNALTSKKQEPLALDAFMRDYENDNGSASTNDPLTIDVEDESDSLLNKVPLSNTIYFLIDNIDLMGSNDISLQIYGDISQEVNFRISNGEFKTDDDKLNKFVATLNLTENLHKALALIM</sequence>
<accession>A0A9P7V9S6</accession>
<dbReference type="GO" id="GO:0045944">
    <property type="term" value="P:positive regulation of transcription by RNA polymerase II"/>
    <property type="evidence" value="ECO:0007669"/>
    <property type="project" value="UniProtKB-ARBA"/>
</dbReference>
<evidence type="ECO:0000256" key="4">
    <source>
        <dbReference type="ARBA" id="ARBA00023159"/>
    </source>
</evidence>
<keyword evidence="4 7" id="KW-0010">Activator</keyword>
<reference evidence="9" key="1">
    <citation type="submission" date="2021-03" db="EMBL/GenBank/DDBJ databases">
        <authorList>
            <person name="Palmer J.M."/>
        </authorList>
    </citation>
    <scope>NUCLEOTIDE SEQUENCE</scope>
    <source>
        <strain evidence="9">ARV_011</strain>
    </source>
</reference>
<gene>
    <name evidence="9" type="ORF">KQ657_005111</name>
</gene>
<dbReference type="AlphaFoldDB" id="A0A9P7V9S6"/>
<keyword evidence="10" id="KW-1185">Reference proteome</keyword>
<keyword evidence="6 7" id="KW-0539">Nucleus</keyword>
<dbReference type="InterPro" id="IPR019680">
    <property type="entry name" value="Mediator_Med1"/>
</dbReference>
<evidence type="ECO:0000256" key="2">
    <source>
        <dbReference type="ARBA" id="ARBA00006210"/>
    </source>
</evidence>
<dbReference type="OrthoDB" id="5310959at2759"/>
<comment type="caution">
    <text evidence="9">The sequence shown here is derived from an EMBL/GenBank/DDBJ whole genome shotgun (WGS) entry which is preliminary data.</text>
</comment>
<name>A0A9P7V9S6_9ASCO</name>
<dbReference type="Proteomes" id="UP000790833">
    <property type="component" value="Unassembled WGS sequence"/>
</dbReference>
<evidence type="ECO:0000313" key="9">
    <source>
        <dbReference type="EMBL" id="KAG7193912.1"/>
    </source>
</evidence>
<evidence type="ECO:0000256" key="3">
    <source>
        <dbReference type="ARBA" id="ARBA00023015"/>
    </source>
</evidence>
<dbReference type="GO" id="GO:0003712">
    <property type="term" value="F:transcription coregulator activity"/>
    <property type="evidence" value="ECO:0007669"/>
    <property type="project" value="InterPro"/>
</dbReference>
<evidence type="ECO:0000256" key="1">
    <source>
        <dbReference type="ARBA" id="ARBA00004123"/>
    </source>
</evidence>
<dbReference type="EMBL" id="JAHMUF010000009">
    <property type="protein sequence ID" value="KAG7193912.1"/>
    <property type="molecule type" value="Genomic_DNA"/>
</dbReference>
<evidence type="ECO:0000313" key="10">
    <source>
        <dbReference type="Proteomes" id="UP000790833"/>
    </source>
</evidence>
<dbReference type="PANTHER" id="PTHR35041">
    <property type="entry name" value="MEDIATOR OF RNA POLYMERASE II TRANSCRIPTION SUBUNIT 1"/>
    <property type="match status" value="1"/>
</dbReference>
<dbReference type="GO" id="GO:0016592">
    <property type="term" value="C:mediator complex"/>
    <property type="evidence" value="ECO:0007669"/>
    <property type="project" value="InterPro"/>
</dbReference>
<proteinExistence type="inferred from homology"/>
<dbReference type="RefSeq" id="XP_043049459.1">
    <property type="nucleotide sequence ID" value="XM_043195754.1"/>
</dbReference>
<keyword evidence="5 7" id="KW-0804">Transcription</keyword>
<evidence type="ECO:0000256" key="6">
    <source>
        <dbReference type="ARBA" id="ARBA00023242"/>
    </source>
</evidence>
<organism evidence="9 10">
    <name type="scientific">Scheffersomyces spartinae</name>
    <dbReference type="NCBI Taxonomy" id="45513"/>
    <lineage>
        <taxon>Eukaryota</taxon>
        <taxon>Fungi</taxon>
        <taxon>Dikarya</taxon>
        <taxon>Ascomycota</taxon>
        <taxon>Saccharomycotina</taxon>
        <taxon>Pichiomycetes</taxon>
        <taxon>Debaryomycetaceae</taxon>
        <taxon>Scheffersomyces</taxon>
    </lineage>
</organism>
<comment type="subcellular location">
    <subcellularLocation>
        <location evidence="1 7">Nucleus</location>
    </subcellularLocation>
</comment>